<feature type="transmembrane region" description="Helical" evidence="5">
    <location>
        <begin position="153"/>
        <end position="172"/>
    </location>
</feature>
<sequence>MDPGALAALPLVLAGVLLVSGVLKIGDRTNTAASMVELRVPFADRAGWFAAWQPWLEIVLGVALVALPGWGALAAGGVAAVFFAALTVFVLRAALAPGDVHCNCFGALSREPVGWLTVLRNLVLTGASVLVAVGVSGTRGFLATVQGFDRQSVTWLVVVTVGVAAFAVLWFAGRRPTGGPRRASGARGVPGTATDATGFDTIGFDTTSFDATGFDTSEEELVTPQGEVQRVRQLVGDRATLLVFVQADCHACSTVVARLPEWAAALEPAVSIRVATSATPGELSETYPEVADSALHAARGLRRALGIDMLPAAVLLGTDRRVAAGPVLGPDEIEALVGGIGEALAQNA</sequence>
<feature type="transmembrane region" description="Helical" evidence="5">
    <location>
        <begin position="73"/>
        <end position="91"/>
    </location>
</feature>
<comment type="subcellular location">
    <subcellularLocation>
        <location evidence="1">Membrane</location>
        <topology evidence="1">Multi-pass membrane protein</topology>
    </subcellularLocation>
</comment>
<dbReference type="SUPFAM" id="SSF52833">
    <property type="entry name" value="Thioredoxin-like"/>
    <property type="match status" value="1"/>
</dbReference>
<protein>
    <recommendedName>
        <fullName evidence="6">Methylamine utilisation protein MauE domain-containing protein</fullName>
    </recommendedName>
</protein>
<comment type="caution">
    <text evidence="7">The sequence shown here is derived from an EMBL/GenBank/DDBJ whole genome shotgun (WGS) entry which is preliminary data.</text>
</comment>
<accession>A0A3E0W1A0</accession>
<keyword evidence="2 5" id="KW-0812">Transmembrane</keyword>
<feature type="transmembrane region" description="Helical" evidence="5">
    <location>
        <begin position="46"/>
        <end position="67"/>
    </location>
</feature>
<proteinExistence type="predicted"/>
<dbReference type="AlphaFoldDB" id="A0A3E0W1A0"/>
<dbReference type="InterPro" id="IPR009908">
    <property type="entry name" value="Methylamine_util_MauE"/>
</dbReference>
<dbReference type="UniPathway" id="UPA00895"/>
<keyword evidence="4 5" id="KW-0472">Membrane</keyword>
<reference evidence="7 8" key="1">
    <citation type="submission" date="2017-04" db="EMBL/GenBank/DDBJ databases">
        <title>Comparative genome analysis of Subtercola boreus.</title>
        <authorList>
            <person name="Cho Y.-J."/>
            <person name="Cho A."/>
            <person name="Kim O.-S."/>
            <person name="Lee J.-I."/>
        </authorList>
    </citation>
    <scope>NUCLEOTIDE SEQUENCE [LARGE SCALE GENOMIC DNA]</scope>
    <source>
        <strain evidence="7 8">P27444</strain>
    </source>
</reference>
<dbReference type="Proteomes" id="UP000256709">
    <property type="component" value="Unassembled WGS sequence"/>
</dbReference>
<evidence type="ECO:0000256" key="4">
    <source>
        <dbReference type="ARBA" id="ARBA00023136"/>
    </source>
</evidence>
<dbReference type="InterPro" id="IPR036249">
    <property type="entry name" value="Thioredoxin-like_sf"/>
</dbReference>
<gene>
    <name evidence="7" type="ORF">B7R21_04540</name>
</gene>
<evidence type="ECO:0000256" key="1">
    <source>
        <dbReference type="ARBA" id="ARBA00004141"/>
    </source>
</evidence>
<evidence type="ECO:0000313" key="7">
    <source>
        <dbReference type="EMBL" id="RFA15293.1"/>
    </source>
</evidence>
<dbReference type="Pfam" id="PF07291">
    <property type="entry name" value="MauE"/>
    <property type="match status" value="1"/>
</dbReference>
<dbReference type="OrthoDB" id="5006039at2"/>
<feature type="transmembrane region" description="Helical" evidence="5">
    <location>
        <begin position="6"/>
        <end position="25"/>
    </location>
</feature>
<keyword evidence="3 5" id="KW-1133">Transmembrane helix</keyword>
<evidence type="ECO:0000256" key="3">
    <source>
        <dbReference type="ARBA" id="ARBA00022989"/>
    </source>
</evidence>
<evidence type="ECO:0000256" key="2">
    <source>
        <dbReference type="ARBA" id="ARBA00022692"/>
    </source>
</evidence>
<dbReference type="RefSeq" id="WP_116282055.1">
    <property type="nucleotide sequence ID" value="NZ_NBXA01000007.1"/>
</dbReference>
<name>A0A3E0W1A0_9MICO</name>
<evidence type="ECO:0000259" key="6">
    <source>
        <dbReference type="Pfam" id="PF07291"/>
    </source>
</evidence>
<evidence type="ECO:0000313" key="8">
    <source>
        <dbReference type="Proteomes" id="UP000256709"/>
    </source>
</evidence>
<organism evidence="7 8">
    <name type="scientific">Subtercola boreus</name>
    <dbReference type="NCBI Taxonomy" id="120213"/>
    <lineage>
        <taxon>Bacteria</taxon>
        <taxon>Bacillati</taxon>
        <taxon>Actinomycetota</taxon>
        <taxon>Actinomycetes</taxon>
        <taxon>Micrococcales</taxon>
        <taxon>Microbacteriaceae</taxon>
        <taxon>Subtercola</taxon>
    </lineage>
</organism>
<dbReference type="EMBL" id="NBXA01000007">
    <property type="protein sequence ID" value="RFA15293.1"/>
    <property type="molecule type" value="Genomic_DNA"/>
</dbReference>
<feature type="domain" description="Methylamine utilisation protein MauE" evidence="6">
    <location>
        <begin position="6"/>
        <end position="132"/>
    </location>
</feature>
<evidence type="ECO:0000256" key="5">
    <source>
        <dbReference type="SAM" id="Phobius"/>
    </source>
</evidence>
<feature type="transmembrane region" description="Helical" evidence="5">
    <location>
        <begin position="112"/>
        <end position="133"/>
    </location>
</feature>
<dbReference type="GO" id="GO:0030416">
    <property type="term" value="P:methylamine metabolic process"/>
    <property type="evidence" value="ECO:0007669"/>
    <property type="project" value="InterPro"/>
</dbReference>
<dbReference type="GO" id="GO:0016020">
    <property type="term" value="C:membrane"/>
    <property type="evidence" value="ECO:0007669"/>
    <property type="project" value="UniProtKB-SubCell"/>
</dbReference>